<reference evidence="2" key="1">
    <citation type="journal article" date="2014" name="Nat. Commun.">
        <title>The emerging biofuel crop Camelina sativa retains a highly undifferentiated hexaploid genome structure.</title>
        <authorList>
            <person name="Kagale S."/>
            <person name="Koh C."/>
            <person name="Nixon J."/>
            <person name="Bollina V."/>
            <person name="Clarke W.E."/>
            <person name="Tuteja R."/>
            <person name="Spillane C."/>
            <person name="Robinson S.J."/>
            <person name="Links M.G."/>
            <person name="Clarke C."/>
            <person name="Higgins E.E."/>
            <person name="Huebert T."/>
            <person name="Sharpe A.G."/>
            <person name="Parkin I.A."/>
        </authorList>
    </citation>
    <scope>NUCLEOTIDE SEQUENCE [LARGE SCALE GENOMIC DNA]</scope>
    <source>
        <strain evidence="2">cv. DH55</strain>
    </source>
</reference>
<evidence type="ECO:0000313" key="2">
    <source>
        <dbReference type="Proteomes" id="UP000694864"/>
    </source>
</evidence>
<accession>A0ABM1QA09</accession>
<reference evidence="3" key="2">
    <citation type="submission" date="2025-08" db="UniProtKB">
        <authorList>
            <consortium name="RefSeq"/>
        </authorList>
    </citation>
    <scope>IDENTIFICATION</scope>
    <source>
        <tissue evidence="3">Leaf</tissue>
    </source>
</reference>
<evidence type="ECO:0000256" key="1">
    <source>
        <dbReference type="SAM" id="SignalP"/>
    </source>
</evidence>
<feature type="signal peptide" evidence="1">
    <location>
        <begin position="1"/>
        <end position="23"/>
    </location>
</feature>
<organism evidence="2 3">
    <name type="scientific">Camelina sativa</name>
    <name type="common">False flax</name>
    <name type="synonym">Myagrum sativum</name>
    <dbReference type="NCBI Taxonomy" id="90675"/>
    <lineage>
        <taxon>Eukaryota</taxon>
        <taxon>Viridiplantae</taxon>
        <taxon>Streptophyta</taxon>
        <taxon>Embryophyta</taxon>
        <taxon>Tracheophyta</taxon>
        <taxon>Spermatophyta</taxon>
        <taxon>Magnoliopsida</taxon>
        <taxon>eudicotyledons</taxon>
        <taxon>Gunneridae</taxon>
        <taxon>Pentapetalae</taxon>
        <taxon>rosids</taxon>
        <taxon>malvids</taxon>
        <taxon>Brassicales</taxon>
        <taxon>Brassicaceae</taxon>
        <taxon>Camelineae</taxon>
        <taxon>Camelina</taxon>
    </lineage>
</organism>
<gene>
    <name evidence="3" type="primary">LOC109125689</name>
</gene>
<keyword evidence="2" id="KW-1185">Reference proteome</keyword>
<protein>
    <submittedName>
        <fullName evidence="3">Uncharacterized protein LOC109125689</fullName>
    </submittedName>
</protein>
<dbReference type="Proteomes" id="UP000694864">
    <property type="component" value="Chromosome 7"/>
</dbReference>
<proteinExistence type="predicted"/>
<sequence length="76" mass="8485">MGKVTSLALFMIILAVIVIEGEAKSAIECNKICRQHCQRSSPASECVACLKKCYETPPVQVRTGNSVMEYEEEKYQ</sequence>
<evidence type="ECO:0000313" key="3">
    <source>
        <dbReference type="RefSeq" id="XP_019083597.1"/>
    </source>
</evidence>
<keyword evidence="1" id="KW-0732">Signal</keyword>
<name>A0ABM1QA09_CAMSA</name>
<feature type="chain" id="PRO_5045900411" evidence="1">
    <location>
        <begin position="24"/>
        <end position="76"/>
    </location>
</feature>
<dbReference type="RefSeq" id="XP_019083597.1">
    <property type="nucleotide sequence ID" value="XM_019228052.1"/>
</dbReference>
<dbReference type="GeneID" id="109125689"/>